<evidence type="ECO:0000256" key="2">
    <source>
        <dbReference type="ARBA" id="ARBA00009636"/>
    </source>
</evidence>
<dbReference type="SUPFAM" id="SSF55307">
    <property type="entry name" value="Tubulin C-terminal domain-like"/>
    <property type="match status" value="1"/>
</dbReference>
<sequence>MMNRKAYLDQFRKMDLFKDNLDEFDSSREVVQELIDEYKAATKSDYLFWGQNKPETAL</sequence>
<dbReference type="GO" id="GO:0098813">
    <property type="term" value="P:nuclear chromosome segregation"/>
    <property type="evidence" value="ECO:0007669"/>
    <property type="project" value="UniProtKB-ARBA"/>
</dbReference>
<keyword evidence="3" id="KW-0963">Cytoplasm</keyword>
<dbReference type="EMBL" id="NCKV01000832">
    <property type="protein sequence ID" value="RWS29622.1"/>
    <property type="molecule type" value="Genomic_DNA"/>
</dbReference>
<evidence type="ECO:0000256" key="1">
    <source>
        <dbReference type="ARBA" id="ARBA00004267"/>
    </source>
</evidence>
<name>A0A443SQ58_9ACAR</name>
<accession>A0A443SQ58</accession>
<comment type="caution">
    <text evidence="8">The sequence shown here is derived from an EMBL/GenBank/DDBJ whole genome shotgun (WGS) entry which is preliminary data.</text>
</comment>
<keyword evidence="7" id="KW-0206">Cytoskeleton</keyword>
<dbReference type="STRING" id="299467.A0A443SQ58"/>
<dbReference type="GO" id="GO:0005813">
    <property type="term" value="C:centrosome"/>
    <property type="evidence" value="ECO:0007669"/>
    <property type="project" value="UniProtKB-ARBA"/>
</dbReference>
<comment type="similarity">
    <text evidence="2">Belongs to the tubulin family.</text>
</comment>
<evidence type="ECO:0000256" key="4">
    <source>
        <dbReference type="ARBA" id="ARBA00022701"/>
    </source>
</evidence>
<dbReference type="GO" id="GO:0000280">
    <property type="term" value="P:nuclear division"/>
    <property type="evidence" value="ECO:0007669"/>
    <property type="project" value="UniProtKB-ARBA"/>
</dbReference>
<reference evidence="8 9" key="1">
    <citation type="journal article" date="2018" name="Gigascience">
        <title>Genomes of trombidid mites reveal novel predicted allergens and laterally-transferred genes associated with secondary metabolism.</title>
        <authorList>
            <person name="Dong X."/>
            <person name="Chaisiri K."/>
            <person name="Xia D."/>
            <person name="Armstrong S.D."/>
            <person name="Fang Y."/>
            <person name="Donnelly M.J."/>
            <person name="Kadowaki T."/>
            <person name="McGarry J.W."/>
            <person name="Darby A.C."/>
            <person name="Makepeace B.L."/>
        </authorList>
    </citation>
    <scope>NUCLEOTIDE SEQUENCE [LARGE SCALE GENOMIC DNA]</scope>
    <source>
        <strain evidence="8">UoL-UT</strain>
    </source>
</reference>
<evidence type="ECO:0000256" key="7">
    <source>
        <dbReference type="ARBA" id="ARBA00023212"/>
    </source>
</evidence>
<proteinExistence type="inferred from homology"/>
<dbReference type="GO" id="GO:0005525">
    <property type="term" value="F:GTP binding"/>
    <property type="evidence" value="ECO:0007669"/>
    <property type="project" value="UniProtKB-KW"/>
</dbReference>
<comment type="subcellular location">
    <subcellularLocation>
        <location evidence="1">Cytoplasm</location>
        <location evidence="1">Cytoskeleton</location>
        <location evidence="1">Microtubule organizing center</location>
    </subcellularLocation>
</comment>
<dbReference type="Gene3D" id="1.10.287.600">
    <property type="entry name" value="Helix hairpin bin"/>
    <property type="match status" value="1"/>
</dbReference>
<evidence type="ECO:0000256" key="3">
    <source>
        <dbReference type="ARBA" id="ARBA00022490"/>
    </source>
</evidence>
<dbReference type="InterPro" id="IPR008280">
    <property type="entry name" value="Tub_FtsZ_C"/>
</dbReference>
<protein>
    <submittedName>
        <fullName evidence="8">Tubulin gamma-2 chain-like protein</fullName>
    </submittedName>
</protein>
<dbReference type="InterPro" id="IPR023123">
    <property type="entry name" value="Tubulin_C"/>
</dbReference>
<evidence type="ECO:0000256" key="5">
    <source>
        <dbReference type="ARBA" id="ARBA00022741"/>
    </source>
</evidence>
<dbReference type="FunFam" id="1.10.287.600:FF:000004">
    <property type="entry name" value="Tubulin gamma chain"/>
    <property type="match status" value="1"/>
</dbReference>
<dbReference type="GO" id="GO:0007020">
    <property type="term" value="P:microtubule nucleation"/>
    <property type="evidence" value="ECO:0007669"/>
    <property type="project" value="UniProtKB-ARBA"/>
</dbReference>
<evidence type="ECO:0000313" key="8">
    <source>
        <dbReference type="EMBL" id="RWS29622.1"/>
    </source>
</evidence>
<dbReference type="OrthoDB" id="10249382at2759"/>
<keyword evidence="6" id="KW-0342">GTP-binding</keyword>
<dbReference type="AlphaFoldDB" id="A0A443SQ58"/>
<dbReference type="VEuPathDB" id="VectorBase:LDEU002419"/>
<keyword evidence="9" id="KW-1185">Reference proteome</keyword>
<keyword evidence="4" id="KW-0493">Microtubule</keyword>
<keyword evidence="5" id="KW-0547">Nucleotide-binding</keyword>
<evidence type="ECO:0000313" key="9">
    <source>
        <dbReference type="Proteomes" id="UP000288716"/>
    </source>
</evidence>
<dbReference type="Proteomes" id="UP000288716">
    <property type="component" value="Unassembled WGS sequence"/>
</dbReference>
<organism evidence="8 9">
    <name type="scientific">Leptotrombidium deliense</name>
    <dbReference type="NCBI Taxonomy" id="299467"/>
    <lineage>
        <taxon>Eukaryota</taxon>
        <taxon>Metazoa</taxon>
        <taxon>Ecdysozoa</taxon>
        <taxon>Arthropoda</taxon>
        <taxon>Chelicerata</taxon>
        <taxon>Arachnida</taxon>
        <taxon>Acari</taxon>
        <taxon>Acariformes</taxon>
        <taxon>Trombidiformes</taxon>
        <taxon>Prostigmata</taxon>
        <taxon>Anystina</taxon>
        <taxon>Parasitengona</taxon>
        <taxon>Trombiculoidea</taxon>
        <taxon>Trombiculidae</taxon>
        <taxon>Leptotrombidium</taxon>
    </lineage>
</organism>
<dbReference type="GO" id="GO:0005874">
    <property type="term" value="C:microtubule"/>
    <property type="evidence" value="ECO:0007669"/>
    <property type="project" value="UniProtKB-KW"/>
</dbReference>
<evidence type="ECO:0000256" key="6">
    <source>
        <dbReference type="ARBA" id="ARBA00023134"/>
    </source>
</evidence>
<gene>
    <name evidence="8" type="ORF">B4U80_01662</name>
</gene>